<dbReference type="InterPro" id="IPR022907">
    <property type="entry name" value="VapC_family"/>
</dbReference>
<keyword evidence="11" id="KW-1185">Reference proteome</keyword>
<proteinExistence type="inferred from homology"/>
<dbReference type="InterPro" id="IPR002716">
    <property type="entry name" value="PIN_dom"/>
</dbReference>
<keyword evidence="2 8" id="KW-1277">Toxin-antitoxin system</keyword>
<dbReference type="InterPro" id="IPR050556">
    <property type="entry name" value="Type_II_TA_system_RNase"/>
</dbReference>
<evidence type="ECO:0000256" key="7">
    <source>
        <dbReference type="ARBA" id="ARBA00038093"/>
    </source>
</evidence>
<evidence type="ECO:0000256" key="1">
    <source>
        <dbReference type="ARBA" id="ARBA00001946"/>
    </source>
</evidence>
<dbReference type="EMBL" id="JAUSRF010000004">
    <property type="protein sequence ID" value="MDP9836823.1"/>
    <property type="molecule type" value="Genomic_DNA"/>
</dbReference>
<dbReference type="HAMAP" id="MF_00265">
    <property type="entry name" value="VapC_Nob1"/>
    <property type="match status" value="1"/>
</dbReference>
<evidence type="ECO:0000256" key="5">
    <source>
        <dbReference type="ARBA" id="ARBA00022801"/>
    </source>
</evidence>
<dbReference type="Gene3D" id="3.40.50.1010">
    <property type="entry name" value="5'-nuclease"/>
    <property type="match status" value="1"/>
</dbReference>
<evidence type="ECO:0000256" key="6">
    <source>
        <dbReference type="ARBA" id="ARBA00022842"/>
    </source>
</evidence>
<dbReference type="RefSeq" id="WP_306832930.1">
    <property type="nucleotide sequence ID" value="NZ_JAUSRF010000004.1"/>
</dbReference>
<dbReference type="PANTHER" id="PTHR33653">
    <property type="entry name" value="RIBONUCLEASE VAPC2"/>
    <property type="match status" value="1"/>
</dbReference>
<keyword evidence="4 8" id="KW-0479">Metal-binding</keyword>
<evidence type="ECO:0000256" key="2">
    <source>
        <dbReference type="ARBA" id="ARBA00022649"/>
    </source>
</evidence>
<keyword evidence="3 8" id="KW-0540">Nuclease</keyword>
<comment type="function">
    <text evidence="8">Toxic component of a toxin-antitoxin (TA) system. An RNase.</text>
</comment>
<dbReference type="Proteomes" id="UP001241472">
    <property type="component" value="Unassembled WGS sequence"/>
</dbReference>
<comment type="caution">
    <text evidence="10">The sequence shown here is derived from an EMBL/GenBank/DDBJ whole genome shotgun (WGS) entry which is preliminary data.</text>
</comment>
<keyword evidence="5 8" id="KW-0378">Hydrolase</keyword>
<gene>
    <name evidence="8" type="primary">vapC</name>
    <name evidence="10" type="ORF">J2T09_001568</name>
</gene>
<feature type="domain" description="PIN" evidence="9">
    <location>
        <begin position="5"/>
        <end position="131"/>
    </location>
</feature>
<comment type="similarity">
    <text evidence="7 8">Belongs to the PINc/VapC protein family.</text>
</comment>
<dbReference type="SUPFAM" id="SSF88723">
    <property type="entry name" value="PIN domain-like"/>
    <property type="match status" value="1"/>
</dbReference>
<protein>
    <recommendedName>
        <fullName evidence="8">Ribonuclease VapC</fullName>
        <shortName evidence="8">RNase VapC</shortName>
        <ecNumber evidence="8">3.1.-.-</ecNumber>
    </recommendedName>
    <alternativeName>
        <fullName evidence="8">Toxin VapC</fullName>
    </alternativeName>
</protein>
<organism evidence="10 11">
    <name type="scientific">Neorhizobium huautlense</name>
    <dbReference type="NCBI Taxonomy" id="67774"/>
    <lineage>
        <taxon>Bacteria</taxon>
        <taxon>Pseudomonadati</taxon>
        <taxon>Pseudomonadota</taxon>
        <taxon>Alphaproteobacteria</taxon>
        <taxon>Hyphomicrobiales</taxon>
        <taxon>Rhizobiaceae</taxon>
        <taxon>Rhizobium/Agrobacterium group</taxon>
        <taxon>Neorhizobium</taxon>
    </lineage>
</organism>
<name>A0ABT9PRQ0_9HYPH</name>
<comment type="cofactor">
    <cofactor evidence="1 8">
        <name>Mg(2+)</name>
        <dbReference type="ChEBI" id="CHEBI:18420"/>
    </cofactor>
</comment>
<feature type="binding site" evidence="8">
    <location>
        <position position="111"/>
    </location>
    <ligand>
        <name>Mg(2+)</name>
        <dbReference type="ChEBI" id="CHEBI:18420"/>
    </ligand>
</feature>
<dbReference type="PANTHER" id="PTHR33653:SF1">
    <property type="entry name" value="RIBONUCLEASE VAPC2"/>
    <property type="match status" value="1"/>
</dbReference>
<evidence type="ECO:0000313" key="11">
    <source>
        <dbReference type="Proteomes" id="UP001241472"/>
    </source>
</evidence>
<dbReference type="CDD" id="cd18746">
    <property type="entry name" value="PIN_VapC4-5_FitB-like"/>
    <property type="match status" value="1"/>
</dbReference>
<evidence type="ECO:0000256" key="8">
    <source>
        <dbReference type="HAMAP-Rule" id="MF_00265"/>
    </source>
</evidence>
<evidence type="ECO:0000259" key="9">
    <source>
        <dbReference type="Pfam" id="PF01850"/>
    </source>
</evidence>
<sequence length="148" mass="16187">MSGFLLDTNVISASSPIHHETNEAFGRWLREQVKLDTLFLSVVTIHEISRGIALLRHRGATAKAERLVTWLDIVKSDFSDRLVCFDETTASLAGELEAVAISAGFEPGMADAMIAATAKLHDLKLVTKNLRHFHMFGIDVVSPTDVAA</sequence>
<accession>A0ABT9PRQ0</accession>
<dbReference type="EC" id="3.1.-.-" evidence="8"/>
<dbReference type="InterPro" id="IPR029060">
    <property type="entry name" value="PIN-like_dom_sf"/>
</dbReference>
<evidence type="ECO:0000256" key="4">
    <source>
        <dbReference type="ARBA" id="ARBA00022723"/>
    </source>
</evidence>
<evidence type="ECO:0000256" key="3">
    <source>
        <dbReference type="ARBA" id="ARBA00022722"/>
    </source>
</evidence>
<evidence type="ECO:0000313" key="10">
    <source>
        <dbReference type="EMBL" id="MDP9836823.1"/>
    </source>
</evidence>
<keyword evidence="6 8" id="KW-0460">Magnesium</keyword>
<feature type="binding site" evidence="8">
    <location>
        <position position="7"/>
    </location>
    <ligand>
        <name>Mg(2+)</name>
        <dbReference type="ChEBI" id="CHEBI:18420"/>
    </ligand>
</feature>
<keyword evidence="8" id="KW-0800">Toxin</keyword>
<reference evidence="10 11" key="1">
    <citation type="submission" date="2023-07" db="EMBL/GenBank/DDBJ databases">
        <title>Sorghum-associated microbial communities from plants grown in Nebraska, USA.</title>
        <authorList>
            <person name="Schachtman D."/>
        </authorList>
    </citation>
    <scope>NUCLEOTIDE SEQUENCE [LARGE SCALE GENOMIC DNA]</scope>
    <source>
        <strain evidence="10 11">DS1307</strain>
    </source>
</reference>
<dbReference type="Pfam" id="PF01850">
    <property type="entry name" value="PIN"/>
    <property type="match status" value="1"/>
</dbReference>